<proteinExistence type="predicted"/>
<feature type="transmembrane region" description="Helical" evidence="1">
    <location>
        <begin position="60"/>
        <end position="78"/>
    </location>
</feature>
<evidence type="ECO:0000313" key="2">
    <source>
        <dbReference type="EMBL" id="VDD51586.1"/>
    </source>
</evidence>
<keyword evidence="1" id="KW-0812">Transmembrane</keyword>
<keyword evidence="1" id="KW-0472">Membrane</keyword>
<protein>
    <submittedName>
        <fullName evidence="2">Uncharacterized protein</fullName>
    </submittedName>
</protein>
<organism evidence="2">
    <name type="scientific">Brassica oleracea</name>
    <name type="common">Wild cabbage</name>
    <dbReference type="NCBI Taxonomy" id="3712"/>
    <lineage>
        <taxon>Eukaryota</taxon>
        <taxon>Viridiplantae</taxon>
        <taxon>Streptophyta</taxon>
        <taxon>Embryophyta</taxon>
        <taxon>Tracheophyta</taxon>
        <taxon>Spermatophyta</taxon>
        <taxon>Magnoliopsida</taxon>
        <taxon>eudicotyledons</taxon>
        <taxon>Gunneridae</taxon>
        <taxon>Pentapetalae</taxon>
        <taxon>rosids</taxon>
        <taxon>malvids</taxon>
        <taxon>Brassicales</taxon>
        <taxon>Brassicaceae</taxon>
        <taxon>Brassiceae</taxon>
        <taxon>Brassica</taxon>
    </lineage>
</organism>
<accession>A0A3P6FSH4</accession>
<gene>
    <name evidence="2" type="ORF">BOLC1T03975H</name>
</gene>
<dbReference type="EMBL" id="LR031878">
    <property type="protein sequence ID" value="VDD51586.1"/>
    <property type="molecule type" value="Genomic_DNA"/>
</dbReference>
<reference evidence="2" key="1">
    <citation type="submission" date="2018-11" db="EMBL/GenBank/DDBJ databases">
        <authorList>
            <consortium name="Genoscope - CEA"/>
            <person name="William W."/>
        </authorList>
    </citation>
    <scope>NUCLEOTIDE SEQUENCE</scope>
</reference>
<evidence type="ECO:0000256" key="1">
    <source>
        <dbReference type="SAM" id="Phobius"/>
    </source>
</evidence>
<dbReference type="AlphaFoldDB" id="A0A3P6FSH4"/>
<feature type="transmembrane region" description="Helical" evidence="1">
    <location>
        <begin position="20"/>
        <end position="40"/>
    </location>
</feature>
<name>A0A3P6FSH4_BRAOL</name>
<sequence length="93" mass="10185">MSPPCVSLRHLSRSVLLLRHAVFSLAPSLCVLCQSVICFAPNSSTKLIFRQLFQKESSPFTDLLVAVLNTVASTFLLGGPLKLLNKGLCEFYS</sequence>
<keyword evidence="1" id="KW-1133">Transmembrane helix</keyword>